<feature type="disulfide bond" evidence="11">
    <location>
        <begin position="282"/>
        <end position="292"/>
    </location>
</feature>
<feature type="domain" description="CUB" evidence="13">
    <location>
        <begin position="681"/>
        <end position="797"/>
    </location>
</feature>
<keyword evidence="8" id="KW-0325">Glycoprotein</keyword>
<evidence type="ECO:0000256" key="1">
    <source>
        <dbReference type="ARBA" id="ARBA00009931"/>
    </source>
</evidence>
<feature type="disulfide bond" evidence="11">
    <location>
        <begin position="561"/>
        <end position="625"/>
    </location>
</feature>
<organism evidence="15 16">
    <name type="scientific">Branchiostoma belcheri</name>
    <name type="common">Amphioxus</name>
    <dbReference type="NCBI Taxonomy" id="7741"/>
    <lineage>
        <taxon>Eukaryota</taxon>
        <taxon>Metazoa</taxon>
        <taxon>Chordata</taxon>
        <taxon>Cephalochordata</taxon>
        <taxon>Leptocardii</taxon>
        <taxon>Amphioxiformes</taxon>
        <taxon>Branchiostomatidae</taxon>
        <taxon>Branchiostoma</taxon>
    </lineage>
</organism>
<feature type="disulfide bond" evidence="10">
    <location>
        <begin position="345"/>
        <end position="360"/>
    </location>
</feature>
<feature type="domain" description="SRCR" evidence="14">
    <location>
        <begin position="534"/>
        <end position="636"/>
    </location>
</feature>
<dbReference type="SMART" id="SM00202">
    <property type="entry name" value="SR"/>
    <property type="match status" value="6"/>
</dbReference>
<name>A0A6P4Z7C6_BRABE</name>
<protein>
    <submittedName>
        <fullName evidence="16">Deleted in malignant brain tumors 1 protein-like isoform X1</fullName>
    </submittedName>
</protein>
<dbReference type="PROSITE" id="PS50287">
    <property type="entry name" value="SRCR_2"/>
    <property type="match status" value="6"/>
</dbReference>
<dbReference type="Pfam" id="PF00530">
    <property type="entry name" value="SRCR"/>
    <property type="match status" value="6"/>
</dbReference>
<dbReference type="PANTHER" id="PTHR19331:SF465">
    <property type="entry name" value="EGG PEPTIDE SPERACT RECEPTOR"/>
    <property type="match status" value="1"/>
</dbReference>
<evidence type="ECO:0000313" key="15">
    <source>
        <dbReference type="Proteomes" id="UP000515135"/>
    </source>
</evidence>
<feature type="disulfide bond" evidence="11">
    <location>
        <begin position="126"/>
        <end position="187"/>
    </location>
</feature>
<evidence type="ECO:0000256" key="3">
    <source>
        <dbReference type="ARBA" id="ARBA00022729"/>
    </source>
</evidence>
<accession>A0A6P4Z7C6</accession>
<feature type="disulfide bond" evidence="11">
    <location>
        <begin position="419"/>
        <end position="480"/>
    </location>
</feature>
<evidence type="ECO:0000256" key="4">
    <source>
        <dbReference type="ARBA" id="ARBA00022737"/>
    </source>
</evidence>
<evidence type="ECO:0000256" key="9">
    <source>
        <dbReference type="PROSITE-ProRule" id="PRU00059"/>
    </source>
</evidence>
<dbReference type="OrthoDB" id="6252055at2759"/>
<keyword evidence="2" id="KW-0645">Protease</keyword>
<keyword evidence="6" id="KW-0720">Serine protease</keyword>
<dbReference type="SMART" id="SM00192">
    <property type="entry name" value="LDLa"/>
    <property type="match status" value="4"/>
</dbReference>
<feature type="disulfide bond" evidence="11">
    <location>
        <begin position="574"/>
        <end position="635"/>
    </location>
</feature>
<dbReference type="Pfam" id="PF00057">
    <property type="entry name" value="Ldl_recept_a"/>
    <property type="match status" value="2"/>
</dbReference>
<feature type="disulfide bond" evidence="11">
    <location>
        <begin position="605"/>
        <end position="615"/>
    </location>
</feature>
<feature type="disulfide bond" evidence="10">
    <location>
        <begin position="499"/>
        <end position="517"/>
    </location>
</feature>
<dbReference type="InterPro" id="IPR000859">
    <property type="entry name" value="CUB_dom"/>
</dbReference>
<comment type="caution">
    <text evidence="10">Lacks conserved residue(s) required for the propagation of feature annotation.</text>
</comment>
<evidence type="ECO:0000256" key="12">
    <source>
        <dbReference type="SAM" id="SignalP"/>
    </source>
</evidence>
<feature type="disulfide bond" evidence="11">
    <location>
        <begin position="962"/>
        <end position="1023"/>
    </location>
</feature>
<evidence type="ECO:0000256" key="8">
    <source>
        <dbReference type="ARBA" id="ARBA00023180"/>
    </source>
</evidence>
<feature type="disulfide bond" evidence="11">
    <location>
        <begin position="993"/>
        <end position="1003"/>
    </location>
</feature>
<proteinExistence type="inferred from homology"/>
<dbReference type="InterPro" id="IPR001190">
    <property type="entry name" value="SRCR"/>
</dbReference>
<feature type="disulfide bond" evidence="11">
    <location>
        <begin position="882"/>
        <end position="892"/>
    </location>
</feature>
<feature type="chain" id="PRO_5027992076" evidence="12">
    <location>
        <begin position="20"/>
        <end position="1025"/>
    </location>
</feature>
<dbReference type="FunFam" id="3.10.250.10:FF:000011">
    <property type="entry name" value="Scavenger receptor class A member 5"/>
    <property type="match status" value="6"/>
</dbReference>
<dbReference type="InterPro" id="IPR036055">
    <property type="entry name" value="LDL_receptor-like_sf"/>
</dbReference>
<feature type="disulfide bond" evidence="11">
    <location>
        <begin position="838"/>
        <end position="902"/>
    </location>
</feature>
<evidence type="ECO:0000313" key="16">
    <source>
        <dbReference type="RefSeq" id="XP_019637310.1"/>
    </source>
</evidence>
<evidence type="ECO:0000259" key="13">
    <source>
        <dbReference type="PROSITE" id="PS01180"/>
    </source>
</evidence>
<dbReference type="PRINTS" id="PR00258">
    <property type="entry name" value="SPERACTRCPTR"/>
</dbReference>
<dbReference type="InterPro" id="IPR002172">
    <property type="entry name" value="LDrepeatLR_classA_rpt"/>
</dbReference>
<feature type="domain" description="SRCR" evidence="14">
    <location>
        <begin position="811"/>
        <end position="913"/>
    </location>
</feature>
<sequence length="1025" mass="110673">MWQTLFLGFAILLDTGVRSQPSPYTGYTAGPATPTSYYFTCDNLQQIEFSLRCNGITDCTDGSDELYCTGSSTMVIATPSPSSSRIRLVGGSSSNEGRVEVRPADSSVWGTVCDDYFDSMDANVICRMLGYPGSQTFYIDAHFGQGTGPIYMDDLGCIGVETSVFDCSYRGWGSHNCGHHQDASVACLTSTTMSPYTLPTIATPLPSSSRIRLVGGSSSNEGRVEVRPPDSFVWGTVCDDLFDSLDANVICRMLGYPGSQTFYTDARFGQGTGPIYLDDLGCTGVETSVFDCSHLGWGDHNCGHHEDASVVCLTSTMMSYTAGTIPGSYFTCYNGYQQIDWYLRCNGFTDCTDGSDEMYCTPAGSSITTMATPFSSSRIRLVGGSSSNEGRVEVRPADSFAWGTVCDDSFGSSDANVICRMLGYTGYHTVYIRAHFGEGTGPIYMDDLSCNGFETSVFDCRYSGWGNHNCGHGEDAGVVCLTSTIMSYTTAARGTHFRCLDLQRIDFSLRCNGIADCADGSDEINCIDSDRNRIRLVGGSAANEGRLEVRQSDNDDWGTVCDDGFDTNDATVACRMLGYRTALRVYRNAHFGQGSGNINLDDVECTGGETSLFNCRHSGWGNHNCGHGEDVGIACDPSWSCDNGNVIQTPENPFCDGGSNCTDSSDESPTRCPYEEMVSTCGTTKMLSRAESGYITYSIRSGYPRYSRCLVVFQTEPGHVIRLGPWYLEAMSSRCSDSIYVCDGNVNSCGQGNSNVQYCNGLQLQTFQSSDNSLTVNLEADAYSNSEENFKIFYTIIPADNSATGVDRDRIRLVAGPYPNEGRVEVRPEGSYDWGTVCDDGFDLQDATVVCRMLGYASATQYHDGARFGEGDGNIYMDDLRCSGTETSLFDCAYAGWGINNCGHGEDVGVSCAAGSIGPDSSRIRLSGGGNQGRVEVRPADSYDWGTVCDDQFDLDDGNVVCRMLGYSGASAVRNSAYFGEGTGPIYMDDLECDGTETSIFHCTYNGWGNENCGHSEDAGVVCGG</sequence>
<evidence type="ECO:0000256" key="11">
    <source>
        <dbReference type="PROSITE-ProRule" id="PRU00196"/>
    </source>
</evidence>
<dbReference type="AlphaFoldDB" id="A0A6P4Z7C6"/>
<feature type="domain" description="SRCR" evidence="14">
    <location>
        <begin position="924"/>
        <end position="1024"/>
    </location>
</feature>
<dbReference type="InterPro" id="IPR036772">
    <property type="entry name" value="SRCR-like_dom_sf"/>
</dbReference>
<feature type="disulfide bond" evidence="11">
    <location>
        <begin position="406"/>
        <end position="470"/>
    </location>
</feature>
<keyword evidence="5" id="KW-0378">Hydrolase</keyword>
<keyword evidence="3 12" id="KW-0732">Signal</keyword>
<dbReference type="KEGG" id="bbel:109479760"/>
<dbReference type="CDD" id="cd00112">
    <property type="entry name" value="LDLa"/>
    <property type="match status" value="3"/>
</dbReference>
<feature type="disulfide bond" evidence="11">
    <location>
        <begin position="238"/>
        <end position="302"/>
    </location>
</feature>
<evidence type="ECO:0000259" key="14">
    <source>
        <dbReference type="PROSITE" id="PS50287"/>
    </source>
</evidence>
<dbReference type="GO" id="GO:0006508">
    <property type="term" value="P:proteolysis"/>
    <property type="evidence" value="ECO:0007669"/>
    <property type="project" value="UniProtKB-KW"/>
</dbReference>
<dbReference type="Gene3D" id="4.10.400.10">
    <property type="entry name" value="Low-density Lipoprotein Receptor"/>
    <property type="match status" value="3"/>
</dbReference>
<dbReference type="SUPFAM" id="SSF49854">
    <property type="entry name" value="Spermadhesin, CUB domain"/>
    <property type="match status" value="1"/>
</dbReference>
<evidence type="ECO:0000256" key="5">
    <source>
        <dbReference type="ARBA" id="ARBA00022801"/>
    </source>
</evidence>
<dbReference type="Gene3D" id="2.60.120.290">
    <property type="entry name" value="Spermadhesin, CUB domain"/>
    <property type="match status" value="1"/>
</dbReference>
<keyword evidence="4" id="KW-0677">Repeat</keyword>
<feature type="disulfide bond" evidence="11">
    <location>
        <begin position="251"/>
        <end position="312"/>
    </location>
</feature>
<evidence type="ECO:0000256" key="7">
    <source>
        <dbReference type="ARBA" id="ARBA00023157"/>
    </source>
</evidence>
<feature type="domain" description="SRCR" evidence="14">
    <location>
        <begin position="211"/>
        <end position="313"/>
    </location>
</feature>
<dbReference type="InterPro" id="IPR035914">
    <property type="entry name" value="Sperma_CUB_dom_sf"/>
</dbReference>
<feature type="domain" description="SRCR" evidence="14">
    <location>
        <begin position="379"/>
        <end position="481"/>
    </location>
</feature>
<dbReference type="PRINTS" id="PR00261">
    <property type="entry name" value="LDLRECEPTOR"/>
</dbReference>
<keyword evidence="15" id="KW-1185">Reference proteome</keyword>
<feature type="disulfide bond" evidence="9">
    <location>
        <begin position="742"/>
        <end position="759"/>
    </location>
</feature>
<gene>
    <name evidence="16" type="primary">LOC109479760</name>
</gene>
<feature type="disulfide bond" evidence="11">
    <location>
        <begin position="949"/>
        <end position="1013"/>
    </location>
</feature>
<feature type="disulfide bond" evidence="11">
    <location>
        <begin position="157"/>
        <end position="167"/>
    </location>
</feature>
<feature type="disulfide bond" evidence="10">
    <location>
        <begin position="53"/>
        <end position="68"/>
    </location>
</feature>
<dbReference type="SUPFAM" id="SSF57424">
    <property type="entry name" value="LDL receptor-like module"/>
    <property type="match status" value="3"/>
</dbReference>
<evidence type="ECO:0000256" key="2">
    <source>
        <dbReference type="ARBA" id="ARBA00022670"/>
    </source>
</evidence>
<feature type="disulfide bond" evidence="11">
    <location>
        <begin position="113"/>
        <end position="177"/>
    </location>
</feature>
<feature type="disulfide bond" evidence="11">
    <location>
        <begin position="851"/>
        <end position="912"/>
    </location>
</feature>
<dbReference type="PROSITE" id="PS01180">
    <property type="entry name" value="CUB"/>
    <property type="match status" value="1"/>
</dbReference>
<keyword evidence="7 11" id="KW-1015">Disulfide bond</keyword>
<dbReference type="Gene3D" id="3.10.250.10">
    <property type="entry name" value="SRCR-like domain"/>
    <property type="match status" value="6"/>
</dbReference>
<feature type="signal peptide" evidence="12">
    <location>
        <begin position="1"/>
        <end position="19"/>
    </location>
</feature>
<dbReference type="RefSeq" id="XP_019637310.1">
    <property type="nucleotide sequence ID" value="XM_019781751.1"/>
</dbReference>
<evidence type="ECO:0000256" key="10">
    <source>
        <dbReference type="PROSITE-ProRule" id="PRU00124"/>
    </source>
</evidence>
<dbReference type="SUPFAM" id="SSF56487">
    <property type="entry name" value="SRCR-like"/>
    <property type="match status" value="6"/>
</dbReference>
<dbReference type="PANTHER" id="PTHR19331">
    <property type="entry name" value="SCAVENGER RECEPTOR DOMAIN-CONTAINING"/>
    <property type="match status" value="1"/>
</dbReference>
<dbReference type="GeneID" id="109479760"/>
<feature type="domain" description="SRCR" evidence="14">
    <location>
        <begin position="86"/>
        <end position="188"/>
    </location>
</feature>
<dbReference type="GO" id="GO:0008236">
    <property type="term" value="F:serine-type peptidase activity"/>
    <property type="evidence" value="ECO:0007669"/>
    <property type="project" value="UniProtKB-KW"/>
</dbReference>
<dbReference type="PROSITE" id="PS50068">
    <property type="entry name" value="LDLRA_2"/>
    <property type="match status" value="4"/>
</dbReference>
<feature type="disulfide bond" evidence="10">
    <location>
        <begin position="41"/>
        <end position="59"/>
    </location>
</feature>
<evidence type="ECO:0000256" key="6">
    <source>
        <dbReference type="ARBA" id="ARBA00022825"/>
    </source>
</evidence>
<dbReference type="GO" id="GO:0016020">
    <property type="term" value="C:membrane"/>
    <property type="evidence" value="ECO:0007669"/>
    <property type="project" value="InterPro"/>
</dbReference>
<feature type="disulfide bond" evidence="11">
    <location>
        <begin position="450"/>
        <end position="460"/>
    </location>
</feature>
<feature type="disulfide bond" evidence="10">
    <location>
        <begin position="511"/>
        <end position="526"/>
    </location>
</feature>
<reference evidence="16" key="1">
    <citation type="submission" date="2025-08" db="UniProtKB">
        <authorList>
            <consortium name="RefSeq"/>
        </authorList>
    </citation>
    <scope>IDENTIFICATION</scope>
    <source>
        <tissue evidence="16">Gonad</tissue>
    </source>
</reference>
<comment type="similarity">
    <text evidence="1">Belongs to the DMBT1 family.</text>
</comment>
<dbReference type="Proteomes" id="UP000515135">
    <property type="component" value="Unplaced"/>
</dbReference>